<reference evidence="1" key="1">
    <citation type="submission" date="2014-11" db="EMBL/GenBank/DDBJ databases">
        <authorList>
            <person name="Malar M.C."/>
            <person name="Sen D."/>
            <person name="Tripathy S."/>
        </authorList>
    </citation>
    <scope>NUCLEOTIDE SEQUENCE</scope>
    <source>
        <strain evidence="1">BDU141951</strain>
    </source>
</reference>
<gene>
    <name evidence="1" type="ORF">QQ91_022990</name>
</gene>
<dbReference type="GO" id="GO:0008233">
    <property type="term" value="F:peptidase activity"/>
    <property type="evidence" value="ECO:0007669"/>
    <property type="project" value="UniProtKB-KW"/>
</dbReference>
<reference evidence="1" key="3">
    <citation type="submission" date="2020-02" db="EMBL/GenBank/DDBJ databases">
        <authorList>
            <person name="Sarangi A.N."/>
            <person name="Ghosh S."/>
            <person name="Mukherjee M."/>
            <person name="Tripathy S."/>
        </authorList>
    </citation>
    <scope>NUCLEOTIDE SEQUENCE</scope>
    <source>
        <strain evidence="1">BDU141951</strain>
    </source>
</reference>
<evidence type="ECO:0000313" key="1">
    <source>
        <dbReference type="EMBL" id="NEV69964.1"/>
    </source>
</evidence>
<proteinExistence type="predicted"/>
<dbReference type="AlphaFoldDB" id="A0A0C1YAY2"/>
<comment type="caution">
    <text evidence="1">The sequence shown here is derived from an EMBL/GenBank/DDBJ whole genome shotgun (WGS) entry which is preliminary data.</text>
</comment>
<protein>
    <submittedName>
        <fullName evidence="1">CAAX protease</fullName>
    </submittedName>
</protein>
<keyword evidence="1" id="KW-0378">Hydrolase</keyword>
<dbReference type="GO" id="GO:0006508">
    <property type="term" value="P:proteolysis"/>
    <property type="evidence" value="ECO:0007669"/>
    <property type="project" value="UniProtKB-KW"/>
</dbReference>
<sequence>MIDRFWYVIGYVFALNSEAFRIAASLPQGVQLALLIVLFAGLSRSIGQCAILFFNQVKPLRFFLSLLISAVLFVGGFLALVGSTWLITLLPWSVSLSFSTLVIVLGAAYAPLLFSFLGALPYAGQPILNLLSVWNLLAMVVGFGAVTGLNLPESFGYVGFGWVLLQIIEQTIGRPIAAWARWLADTVAGVDLKTDRDELMEHFRDRVDSSTNELKTEVTSRLNTVKQELQAAVPVSLSDSAASVLPKPAGLGEVVTTATAQPTVTKGAERSHRQLLRTILGVALMLILTLVVLALLKPIRVWWFGWFGQLPTLLRFVLQLTWIGVVAVIVAGLLAPLETLGWWAGWFDDEVNTTENTGDLARPIADAQQIQRYVVYLDGIGISSFEYLPDVETFLDALAPQLPEDVALVRGIMPYSVMNRPLDEDRTLSFFWRYADKLRFANPASILGLIVNIRNILIVGVSADKRYGPLYNQGIAQIVFSGLLKNGYQLGSGTPVTFIGYSGGGQMSCASAPFLKRAIAAPIDVISLGGVMSANNNFLKLEHCHHLKGDKDVVEPLGAIMFPGRWQVFWLSFWNRAKRLGKVTLISMGPVGHNVPGGILDPKVMLADGRSSLQQTIDTINTILKGELASEQAIAPAKPSNYTLYMESPLCQLGYFPLAQSLDPALFQPIGPWLGRLILPKKEARSQVKGTLIELHHAPPEYAHLVGQTLPLRWDVAQPDVQDFVKAVTRDVNFSADAEYNSKFGGLVLPDRINRWRQVDPLESLAAGHPIDDITVMLAAIAVRPDSAGQIALYTPEQPVEVSGRYYALVQFIAPVGADHYRVRHFNRATRRFDGPETVMSNPAVLIAKDYGSYPSTTRQIERSPCNEQGWYVYGTQDAAGQFVVQAWMPRALMRLQPDRVIFGSKATYRHIRQETWAHVAAKKGQISSVLGTPRDNGSSAAIQSAIDDWREGDRALVLHTYGGIGGAKKEPAAATPIFFGHFAFGVAEVIRDPLADELRFDIRYYQVYTQNTDGLVAGTLHWSRYLGHRQLGWLGNRPTCDIVLKLSCFTEGYGVADEVRSPLQRMERFLVSMTARYRIGDGTGATYVGPANNCSQDSNQALFAAIQQIVEVMGDNEAQRRRWEQSHPEQAARFEELRRFGHDLKQALQPLGKPRADWETNAYNLGSTIEDKPLQNLMTGITSWRTLLPRKASDTVARKFLAYGAAAWILRTNQVGGDDPDIEPIAPMTL</sequence>
<organism evidence="1">
    <name type="scientific">Lyngbya confervoides BDU141951</name>
    <dbReference type="NCBI Taxonomy" id="1574623"/>
    <lineage>
        <taxon>Bacteria</taxon>
        <taxon>Bacillati</taxon>
        <taxon>Cyanobacteriota</taxon>
        <taxon>Cyanophyceae</taxon>
        <taxon>Oscillatoriophycideae</taxon>
        <taxon>Oscillatoriales</taxon>
        <taxon>Microcoleaceae</taxon>
        <taxon>Lyngbya</taxon>
    </lineage>
</organism>
<keyword evidence="1" id="KW-0645">Protease</keyword>
<dbReference type="EMBL" id="JTHE02000003">
    <property type="protein sequence ID" value="NEV69964.1"/>
    <property type="molecule type" value="Genomic_DNA"/>
</dbReference>
<accession>A0A0C1YAY2</accession>
<reference evidence="1" key="2">
    <citation type="journal article" date="2015" name="Genome Announc.">
        <title>Draft Genome Sequence of Filamentous Marine Cyanobacterium Lyngbya confervoides Strain BDU141951.</title>
        <authorList>
            <person name="Chandrababunaidu M.M."/>
            <person name="Sen D."/>
            <person name="Tripathy S."/>
        </authorList>
    </citation>
    <scope>NUCLEOTIDE SEQUENCE</scope>
    <source>
        <strain evidence="1">BDU141951</strain>
    </source>
</reference>
<name>A0A0C1YAY2_9CYAN</name>